<accession>A0A4Y9M4V8</accession>
<keyword evidence="1" id="KW-0472">Membrane</keyword>
<keyword evidence="1" id="KW-0812">Transmembrane</keyword>
<comment type="caution">
    <text evidence="2">The sequence shown here is derived from an EMBL/GenBank/DDBJ whole genome shotgun (WGS) entry which is preliminary data.</text>
</comment>
<gene>
    <name evidence="2" type="ORF">E4K65_07975</name>
</gene>
<feature type="transmembrane region" description="Helical" evidence="1">
    <location>
        <begin position="6"/>
        <end position="31"/>
    </location>
</feature>
<feature type="transmembrane region" description="Helical" evidence="1">
    <location>
        <begin position="79"/>
        <end position="98"/>
    </location>
</feature>
<organism evidence="2 3">
    <name type="scientific">Bradyrhizobium niftali</name>
    <dbReference type="NCBI Taxonomy" id="2560055"/>
    <lineage>
        <taxon>Bacteria</taxon>
        <taxon>Pseudomonadati</taxon>
        <taxon>Pseudomonadota</taxon>
        <taxon>Alphaproteobacteria</taxon>
        <taxon>Hyphomicrobiales</taxon>
        <taxon>Nitrobacteraceae</taxon>
        <taxon>Bradyrhizobium</taxon>
    </lineage>
</organism>
<evidence type="ECO:0000313" key="2">
    <source>
        <dbReference type="EMBL" id="TFV50083.1"/>
    </source>
</evidence>
<name>A0A4Y9M4V8_9BRAD</name>
<evidence type="ECO:0000256" key="1">
    <source>
        <dbReference type="SAM" id="Phobius"/>
    </source>
</evidence>
<dbReference type="AlphaFoldDB" id="A0A4Y9M4V8"/>
<keyword evidence="3" id="KW-1185">Reference proteome</keyword>
<evidence type="ECO:0000313" key="3">
    <source>
        <dbReference type="Proteomes" id="UP000297966"/>
    </source>
</evidence>
<reference evidence="2 3" key="1">
    <citation type="submission" date="2019-03" db="EMBL/GenBank/DDBJ databases">
        <title>Bradyrhizobium diversity isolated from nodules of Chamaecrista fasciculata.</title>
        <authorList>
            <person name="Klepa M.S."/>
            <person name="Urquiaga M.O."/>
            <person name="Hungria M."/>
            <person name="Delamuta J.R."/>
        </authorList>
    </citation>
    <scope>NUCLEOTIDE SEQUENCE [LARGE SCALE GENOMIC DNA]</scope>
    <source>
        <strain evidence="2 3">CNPSo 3448</strain>
    </source>
</reference>
<protein>
    <submittedName>
        <fullName evidence="2">Uncharacterized protein</fullName>
    </submittedName>
</protein>
<dbReference type="EMBL" id="SPQT01000002">
    <property type="protein sequence ID" value="TFV50083.1"/>
    <property type="molecule type" value="Genomic_DNA"/>
</dbReference>
<dbReference type="RefSeq" id="WP_135173652.1">
    <property type="nucleotide sequence ID" value="NZ_JBIYER010000001.1"/>
</dbReference>
<sequence length="108" mass="11847">MTRKNVYPFVLAVLMFAGSARLSVFVTWLGFPDGFMSQLDRAEQQLAICLTWFSLAFGIGFLGLGAWSFRADVRKPLTYASILVLLVAAGSVALDLHFRSYMMDSAGG</sequence>
<proteinExistence type="predicted"/>
<dbReference type="OrthoDB" id="329778at2"/>
<feature type="transmembrane region" description="Helical" evidence="1">
    <location>
        <begin position="46"/>
        <end position="67"/>
    </location>
</feature>
<dbReference type="Proteomes" id="UP000297966">
    <property type="component" value="Unassembled WGS sequence"/>
</dbReference>
<keyword evidence="1" id="KW-1133">Transmembrane helix</keyword>